<reference evidence="4" key="1">
    <citation type="journal article" date="2019" name="Int. J. Syst. Evol. Microbiol.">
        <title>The Global Catalogue of Microorganisms (GCM) 10K type strain sequencing project: providing services to taxonomists for standard genome sequencing and annotation.</title>
        <authorList>
            <consortium name="The Broad Institute Genomics Platform"/>
            <consortium name="The Broad Institute Genome Sequencing Center for Infectious Disease"/>
            <person name="Wu L."/>
            <person name="Ma J."/>
        </authorList>
    </citation>
    <scope>NUCLEOTIDE SEQUENCE [LARGE SCALE GENOMIC DNA]</scope>
    <source>
        <strain evidence="4">JCM 9377</strain>
    </source>
</reference>
<keyword evidence="2" id="KW-0808">Transferase</keyword>
<sequence>MKILVLPRDANPYQSLLYGAMRGVEVRYLGESTPSRTLNQLLIPLELAAGRARGARIVHLHWTFGFGMPSRRLAWLWFRWTLTVIRLLGLRLVWTAHNVLPHGRVFPDDAAARRLLVRACDLVIAHGPRALDGLAGLGAVPARSALVPHGAYSVRDPGPPPGRASFLYFGQIAPYKGVEDLIEAFEATDLDATLTIAGNCRDRAHAERLETMAARSSGRLRLNLGYVPDDQVSGYFAEADAVVLPFRNVTTSGSTLLALSHGRPVLLPAGVGLWPDAGRAVMTYDGTVPGLSRALRDLAAAPDLADRATAARAHAGALGWDAIGATTRELLTALIEGRS</sequence>
<dbReference type="SUPFAM" id="SSF53756">
    <property type="entry name" value="UDP-Glycosyltransferase/glycogen phosphorylase"/>
    <property type="match status" value="1"/>
</dbReference>
<dbReference type="PANTHER" id="PTHR12526:SF510">
    <property type="entry name" value="D-INOSITOL 3-PHOSPHATE GLYCOSYLTRANSFERASE"/>
    <property type="match status" value="1"/>
</dbReference>
<evidence type="ECO:0000256" key="2">
    <source>
        <dbReference type="ARBA" id="ARBA00022679"/>
    </source>
</evidence>
<keyword evidence="1" id="KW-0328">Glycosyltransferase</keyword>
<gene>
    <name evidence="3" type="ORF">GCM10010468_57100</name>
</gene>
<name>A0ABP6QHC4_9ACTN</name>
<dbReference type="PANTHER" id="PTHR12526">
    <property type="entry name" value="GLYCOSYLTRANSFERASE"/>
    <property type="match status" value="1"/>
</dbReference>
<proteinExistence type="predicted"/>
<dbReference type="Proteomes" id="UP001501237">
    <property type="component" value="Unassembled WGS sequence"/>
</dbReference>
<dbReference type="CDD" id="cd03801">
    <property type="entry name" value="GT4_PimA-like"/>
    <property type="match status" value="1"/>
</dbReference>
<protein>
    <submittedName>
        <fullName evidence="3">Glycosyltransferase</fullName>
    </submittedName>
</protein>
<keyword evidence="4" id="KW-1185">Reference proteome</keyword>
<dbReference type="Pfam" id="PF13692">
    <property type="entry name" value="Glyco_trans_1_4"/>
    <property type="match status" value="1"/>
</dbReference>
<comment type="caution">
    <text evidence="3">The sequence shown here is derived from an EMBL/GenBank/DDBJ whole genome shotgun (WGS) entry which is preliminary data.</text>
</comment>
<dbReference type="EMBL" id="BAAAUV010000017">
    <property type="protein sequence ID" value="GAA3227973.1"/>
    <property type="molecule type" value="Genomic_DNA"/>
</dbReference>
<evidence type="ECO:0000313" key="4">
    <source>
        <dbReference type="Proteomes" id="UP001501237"/>
    </source>
</evidence>
<evidence type="ECO:0000256" key="1">
    <source>
        <dbReference type="ARBA" id="ARBA00022676"/>
    </source>
</evidence>
<organism evidence="3 4">
    <name type="scientific">Actinocorallia longicatena</name>
    <dbReference type="NCBI Taxonomy" id="111803"/>
    <lineage>
        <taxon>Bacteria</taxon>
        <taxon>Bacillati</taxon>
        <taxon>Actinomycetota</taxon>
        <taxon>Actinomycetes</taxon>
        <taxon>Streptosporangiales</taxon>
        <taxon>Thermomonosporaceae</taxon>
        <taxon>Actinocorallia</taxon>
    </lineage>
</organism>
<accession>A0ABP6QHC4</accession>
<dbReference type="Gene3D" id="3.40.50.2000">
    <property type="entry name" value="Glycogen Phosphorylase B"/>
    <property type="match status" value="1"/>
</dbReference>
<evidence type="ECO:0000313" key="3">
    <source>
        <dbReference type="EMBL" id="GAA3227973.1"/>
    </source>
</evidence>
<dbReference type="RefSeq" id="WP_344834318.1">
    <property type="nucleotide sequence ID" value="NZ_BAAAUV010000017.1"/>
</dbReference>